<comment type="similarity">
    <text evidence="1">Belongs to the TIM50 family.</text>
</comment>
<name>A0ABM3A9L4_GOSHI</name>
<keyword evidence="1" id="KW-0809">Transit peptide</keyword>
<feature type="domain" description="FCP1 homology" evidence="3">
    <location>
        <begin position="118"/>
        <end position="203"/>
    </location>
</feature>
<comment type="function">
    <text evidence="1">Essential component of the TIM23 complex, a complex that mediates the translocation of transit peptide-containing proteins across the mitochondrial inner membrane.</text>
</comment>
<keyword evidence="1" id="KW-0496">Mitochondrion</keyword>
<comment type="subunit">
    <text evidence="1">Component of the TIM23 complex.</text>
</comment>
<evidence type="ECO:0000256" key="1">
    <source>
        <dbReference type="RuleBase" id="RU365079"/>
    </source>
</evidence>
<dbReference type="SMART" id="SM00577">
    <property type="entry name" value="CPDc"/>
    <property type="match status" value="1"/>
</dbReference>
<dbReference type="InterPro" id="IPR004274">
    <property type="entry name" value="FCP1_dom"/>
</dbReference>
<sequence>MAASSKVGYTRLDSSRNFGSYPDSCQRSPSNRYPKPRNDIEDGKEDAKRVHHMCDSNYDYQHHRQLLPRNNDHQRKKAGRCQTNLSPRPQLEIKDDVDLPNILALRENNWTWLLPPLASDKTRTIVLDLDETLVHSSPDPPPETYDSMIKPSIYGLRMNFYVWKIPRVDKFLEAISKKYEVVVVIAGLEPYASLLLDILDPRA</sequence>
<accession>A0ABM3A9L4</accession>
<evidence type="ECO:0000313" key="5">
    <source>
        <dbReference type="RefSeq" id="XP_040951533.1"/>
    </source>
</evidence>
<keyword evidence="4" id="KW-1185">Reference proteome</keyword>
<reference evidence="4" key="1">
    <citation type="journal article" date="2020" name="Nat. Genet.">
        <title>Genomic diversifications of five Gossypium allopolyploid species and their impact on cotton improvement.</title>
        <authorList>
            <person name="Chen Z.J."/>
            <person name="Sreedasyam A."/>
            <person name="Ando A."/>
            <person name="Song Q."/>
            <person name="De Santiago L.M."/>
            <person name="Hulse-Kemp A.M."/>
            <person name="Ding M."/>
            <person name="Ye W."/>
            <person name="Kirkbride R.C."/>
            <person name="Jenkins J."/>
            <person name="Plott C."/>
            <person name="Lovell J."/>
            <person name="Lin Y.M."/>
            <person name="Vaughn R."/>
            <person name="Liu B."/>
            <person name="Simpson S."/>
            <person name="Scheffler B.E."/>
            <person name="Wen L."/>
            <person name="Saski C.A."/>
            <person name="Grover C.E."/>
            <person name="Hu G."/>
            <person name="Conover J.L."/>
            <person name="Carlson J.W."/>
            <person name="Shu S."/>
            <person name="Boston L.B."/>
            <person name="Williams M."/>
            <person name="Peterson D.G."/>
            <person name="McGee K."/>
            <person name="Jones D.C."/>
            <person name="Wendel J.F."/>
            <person name="Stelly D.M."/>
            <person name="Grimwood J."/>
            <person name="Schmutz J."/>
        </authorList>
    </citation>
    <scope>NUCLEOTIDE SEQUENCE [LARGE SCALE GENOMIC DNA]</scope>
    <source>
        <strain evidence="4">cv. TM-1</strain>
    </source>
</reference>
<dbReference type="PROSITE" id="PS50969">
    <property type="entry name" value="FCP1"/>
    <property type="match status" value="1"/>
</dbReference>
<protein>
    <recommendedName>
        <fullName evidence="1">Mitochondrial import inner membrane translocase subunit TIM50</fullName>
    </recommendedName>
</protein>
<gene>
    <name evidence="5" type="primary">LOC107900090</name>
</gene>
<dbReference type="Pfam" id="PF03031">
    <property type="entry name" value="NIF"/>
    <property type="match status" value="1"/>
</dbReference>
<reference evidence="5" key="2">
    <citation type="submission" date="2025-08" db="UniProtKB">
        <authorList>
            <consortium name="RefSeq"/>
        </authorList>
    </citation>
    <scope>IDENTIFICATION</scope>
</reference>
<dbReference type="InterPro" id="IPR036412">
    <property type="entry name" value="HAD-like_sf"/>
</dbReference>
<dbReference type="RefSeq" id="XP_040951533.1">
    <property type="nucleotide sequence ID" value="XM_041095599.1"/>
</dbReference>
<dbReference type="Proteomes" id="UP000818029">
    <property type="component" value="Chromosome D06"/>
</dbReference>
<evidence type="ECO:0000256" key="2">
    <source>
        <dbReference type="SAM" id="MobiDB-lite"/>
    </source>
</evidence>
<evidence type="ECO:0000313" key="4">
    <source>
        <dbReference type="Proteomes" id="UP000818029"/>
    </source>
</evidence>
<keyword evidence="1" id="KW-0813">Transport</keyword>
<keyword evidence="1" id="KW-0811">Translocation</keyword>
<dbReference type="PANTHER" id="PTHR12210">
    <property type="entry name" value="DULLARD PROTEIN PHOSPHATASE"/>
    <property type="match status" value="1"/>
</dbReference>
<dbReference type="SUPFAM" id="SSF56784">
    <property type="entry name" value="HAD-like"/>
    <property type="match status" value="1"/>
</dbReference>
<keyword evidence="1" id="KW-0653">Protein transport</keyword>
<feature type="compositionally biased region" description="Polar residues" evidence="2">
    <location>
        <begin position="15"/>
        <end position="31"/>
    </location>
</feature>
<dbReference type="Gene3D" id="3.40.50.1000">
    <property type="entry name" value="HAD superfamily/HAD-like"/>
    <property type="match status" value="1"/>
</dbReference>
<feature type="region of interest" description="Disordered" evidence="2">
    <location>
        <begin position="1"/>
        <end position="48"/>
    </location>
</feature>
<dbReference type="InterPro" id="IPR050365">
    <property type="entry name" value="TIM50"/>
</dbReference>
<proteinExistence type="inferred from homology"/>
<feature type="compositionally biased region" description="Basic and acidic residues" evidence="2">
    <location>
        <begin position="36"/>
        <end position="48"/>
    </location>
</feature>
<evidence type="ECO:0000259" key="3">
    <source>
        <dbReference type="PROSITE" id="PS50969"/>
    </source>
</evidence>
<dbReference type="InterPro" id="IPR023214">
    <property type="entry name" value="HAD_sf"/>
</dbReference>
<organism evidence="4 5">
    <name type="scientific">Gossypium hirsutum</name>
    <name type="common">Upland cotton</name>
    <name type="synonym">Gossypium mexicanum</name>
    <dbReference type="NCBI Taxonomy" id="3635"/>
    <lineage>
        <taxon>Eukaryota</taxon>
        <taxon>Viridiplantae</taxon>
        <taxon>Streptophyta</taxon>
        <taxon>Embryophyta</taxon>
        <taxon>Tracheophyta</taxon>
        <taxon>Spermatophyta</taxon>
        <taxon>Magnoliopsida</taxon>
        <taxon>eudicotyledons</taxon>
        <taxon>Gunneridae</taxon>
        <taxon>Pentapetalae</taxon>
        <taxon>rosids</taxon>
        <taxon>malvids</taxon>
        <taxon>Malvales</taxon>
        <taxon>Malvaceae</taxon>
        <taxon>Malvoideae</taxon>
        <taxon>Gossypium</taxon>
    </lineage>
</organism>
<comment type="subcellular location">
    <subcellularLocation>
        <location evidence="1">Mitochondrion inner membrane</location>
        <topology evidence="1">Single-pass membrane protein</topology>
    </subcellularLocation>
</comment>
<dbReference type="GeneID" id="107900090"/>